<protein>
    <submittedName>
        <fullName evidence="3">DinB family protein</fullName>
    </submittedName>
</protein>
<dbReference type="Proteomes" id="UP001562065">
    <property type="component" value="Unassembled WGS sequence"/>
</dbReference>
<dbReference type="InterPro" id="IPR034660">
    <property type="entry name" value="DinB/YfiT-like"/>
</dbReference>
<evidence type="ECO:0000256" key="2">
    <source>
        <dbReference type="ARBA" id="ARBA00022723"/>
    </source>
</evidence>
<accession>A0ABV4AGC8</accession>
<dbReference type="RefSeq" id="WP_369454343.1">
    <property type="nucleotide sequence ID" value="NZ_JBGCUO010000001.1"/>
</dbReference>
<evidence type="ECO:0000313" key="3">
    <source>
        <dbReference type="EMBL" id="MEY1661106.1"/>
    </source>
</evidence>
<dbReference type="EMBL" id="JBGCUO010000001">
    <property type="protein sequence ID" value="MEY1661106.1"/>
    <property type="molecule type" value="Genomic_DNA"/>
</dbReference>
<keyword evidence="2" id="KW-0479">Metal-binding</keyword>
<gene>
    <name evidence="3" type="ORF">AB5I84_02965</name>
</gene>
<organism evidence="3 4">
    <name type="scientific">Isoalcanivorax beigongshangi</name>
    <dbReference type="NCBI Taxonomy" id="3238810"/>
    <lineage>
        <taxon>Bacteria</taxon>
        <taxon>Pseudomonadati</taxon>
        <taxon>Pseudomonadota</taxon>
        <taxon>Gammaproteobacteria</taxon>
        <taxon>Oceanospirillales</taxon>
        <taxon>Alcanivoracaceae</taxon>
        <taxon>Isoalcanivorax</taxon>
    </lineage>
</organism>
<sequence>MTPDTATLMAHYNHHMNIRLYQAAGRLPTLELHRNRGAFFGSLFSTLNHIAVGDSVWLHRFAAHPQAGALRAALAEVPHPTSLQQPLADSLPALHRYRERLDRLIVDWADTLTEAQLTAPLSYRNMAGQPQCKRFAHLVQHFFNHQTHHRGQASTLLYQAGEDVGVTDLVAVVPDLLPS</sequence>
<dbReference type="SUPFAM" id="SSF109854">
    <property type="entry name" value="DinB/YfiT-like putative metalloenzymes"/>
    <property type="match status" value="1"/>
</dbReference>
<comment type="caution">
    <text evidence="3">The sequence shown here is derived from an EMBL/GenBank/DDBJ whole genome shotgun (WGS) entry which is preliminary data.</text>
</comment>
<dbReference type="PANTHER" id="PTHR37302:SF1">
    <property type="entry name" value="PROTEIN DINB"/>
    <property type="match status" value="1"/>
</dbReference>
<evidence type="ECO:0000256" key="1">
    <source>
        <dbReference type="ARBA" id="ARBA00008635"/>
    </source>
</evidence>
<dbReference type="PANTHER" id="PTHR37302">
    <property type="entry name" value="SLR1116 PROTEIN"/>
    <property type="match status" value="1"/>
</dbReference>
<proteinExistence type="inferred from homology"/>
<dbReference type="InterPro" id="IPR007837">
    <property type="entry name" value="DinB"/>
</dbReference>
<dbReference type="Gene3D" id="1.20.120.450">
    <property type="entry name" value="dinb family like domain"/>
    <property type="match status" value="1"/>
</dbReference>
<comment type="similarity">
    <text evidence="1">Belongs to the DinB family.</text>
</comment>
<dbReference type="Pfam" id="PF05163">
    <property type="entry name" value="DinB"/>
    <property type="match status" value="1"/>
</dbReference>
<evidence type="ECO:0000313" key="4">
    <source>
        <dbReference type="Proteomes" id="UP001562065"/>
    </source>
</evidence>
<keyword evidence="4" id="KW-1185">Reference proteome</keyword>
<reference evidence="3 4" key="1">
    <citation type="submission" date="2024-07" db="EMBL/GenBank/DDBJ databases">
        <authorList>
            <person name="Ren Q."/>
        </authorList>
    </citation>
    <scope>NUCLEOTIDE SEQUENCE [LARGE SCALE GENOMIC DNA]</scope>
    <source>
        <strain evidence="3 4">REN37</strain>
    </source>
</reference>
<name>A0ABV4AGC8_9GAMM</name>